<reference evidence="1 2" key="1">
    <citation type="journal article" date="2010" name="Nature">
        <title>Genome sequencing and analysis of the model grass Brachypodium distachyon.</title>
        <authorList>
            <consortium name="International Brachypodium Initiative"/>
        </authorList>
    </citation>
    <scope>NUCLEOTIDE SEQUENCE [LARGE SCALE GENOMIC DNA]</scope>
    <source>
        <strain evidence="1 2">Bd21</strain>
    </source>
</reference>
<protein>
    <submittedName>
        <fullName evidence="1 2">Uncharacterized protein</fullName>
    </submittedName>
</protein>
<keyword evidence="3" id="KW-1185">Reference proteome</keyword>
<dbReference type="InParanoid" id="A0A2K2CMJ2"/>
<name>A0A2K2CMJ2_BRADI</name>
<dbReference type="Proteomes" id="UP000008810">
    <property type="component" value="Chromosome 4"/>
</dbReference>
<reference evidence="2" key="3">
    <citation type="submission" date="2018-08" db="UniProtKB">
        <authorList>
            <consortium name="EnsemblPlants"/>
        </authorList>
    </citation>
    <scope>IDENTIFICATION</scope>
    <source>
        <strain evidence="2">cv. Bd21</strain>
    </source>
</reference>
<evidence type="ECO:0000313" key="1">
    <source>
        <dbReference type="EMBL" id="PNT63247.1"/>
    </source>
</evidence>
<dbReference type="EMBL" id="CM000883">
    <property type="protein sequence ID" value="PNT63247.1"/>
    <property type="molecule type" value="Genomic_DNA"/>
</dbReference>
<dbReference type="EnsemblPlants" id="PNT63247">
    <property type="protein sequence ID" value="PNT63247"/>
    <property type="gene ID" value="BRADI_4g13404v3"/>
</dbReference>
<proteinExistence type="predicted"/>
<evidence type="ECO:0000313" key="2">
    <source>
        <dbReference type="EnsemblPlants" id="PNT63247"/>
    </source>
</evidence>
<evidence type="ECO:0000313" key="3">
    <source>
        <dbReference type="Proteomes" id="UP000008810"/>
    </source>
</evidence>
<accession>A0A2K2CMJ2</accession>
<organism evidence="1">
    <name type="scientific">Brachypodium distachyon</name>
    <name type="common">Purple false brome</name>
    <name type="synonym">Trachynia distachya</name>
    <dbReference type="NCBI Taxonomy" id="15368"/>
    <lineage>
        <taxon>Eukaryota</taxon>
        <taxon>Viridiplantae</taxon>
        <taxon>Streptophyta</taxon>
        <taxon>Embryophyta</taxon>
        <taxon>Tracheophyta</taxon>
        <taxon>Spermatophyta</taxon>
        <taxon>Magnoliopsida</taxon>
        <taxon>Liliopsida</taxon>
        <taxon>Poales</taxon>
        <taxon>Poaceae</taxon>
        <taxon>BOP clade</taxon>
        <taxon>Pooideae</taxon>
        <taxon>Stipodae</taxon>
        <taxon>Brachypodieae</taxon>
        <taxon>Brachypodium</taxon>
    </lineage>
</organism>
<sequence>MILQLFELKFSGHQFSVEKEKTSCAGSIMPLVSALLRRLISSVLKICKSLLLPPLSLNRCPLLLRRFGDAKLFFPGSRLLLGGLFKRPSIWVKE</sequence>
<gene>
    <name evidence="1" type="ORF">BRADI_4g13404v3</name>
</gene>
<dbReference type="AlphaFoldDB" id="A0A2K2CMJ2"/>
<reference evidence="1" key="2">
    <citation type="submission" date="2017-06" db="EMBL/GenBank/DDBJ databases">
        <title>WGS assembly of Brachypodium distachyon.</title>
        <authorList>
            <consortium name="The International Brachypodium Initiative"/>
            <person name="Lucas S."/>
            <person name="Harmon-Smith M."/>
            <person name="Lail K."/>
            <person name="Tice H."/>
            <person name="Grimwood J."/>
            <person name="Bruce D."/>
            <person name="Barry K."/>
            <person name="Shu S."/>
            <person name="Lindquist E."/>
            <person name="Wang M."/>
            <person name="Pitluck S."/>
            <person name="Vogel J.P."/>
            <person name="Garvin D.F."/>
            <person name="Mockler T.C."/>
            <person name="Schmutz J."/>
            <person name="Rokhsar D."/>
            <person name="Bevan M.W."/>
        </authorList>
    </citation>
    <scope>NUCLEOTIDE SEQUENCE</scope>
    <source>
        <strain evidence="1">Bd21</strain>
    </source>
</reference>
<dbReference type="Gramene" id="PNT63247">
    <property type="protein sequence ID" value="PNT63247"/>
    <property type="gene ID" value="BRADI_4g13404v3"/>
</dbReference>